<name>A0A9P7F533_9AGAM</name>
<dbReference type="PANTHER" id="PTHR13789">
    <property type="entry name" value="MONOOXYGENASE"/>
    <property type="match status" value="1"/>
</dbReference>
<gene>
    <name evidence="7" type="ORF">F5147DRAFT_838071</name>
</gene>
<evidence type="ECO:0000313" key="7">
    <source>
        <dbReference type="EMBL" id="KAG2105460.1"/>
    </source>
</evidence>
<accession>A0A9P7F533</accession>
<evidence type="ECO:0000256" key="3">
    <source>
        <dbReference type="ARBA" id="ARBA00022827"/>
    </source>
</evidence>
<keyword evidence="3" id="KW-0274">FAD</keyword>
<feature type="domain" description="FAD-binding" evidence="6">
    <location>
        <begin position="23"/>
        <end position="372"/>
    </location>
</feature>
<dbReference type="PROSITE" id="PS51257">
    <property type="entry name" value="PROKAR_LIPOPROTEIN"/>
    <property type="match status" value="1"/>
</dbReference>
<reference evidence="7" key="1">
    <citation type="journal article" date="2020" name="New Phytol.">
        <title>Comparative genomics reveals dynamic genome evolution in host specialist ectomycorrhizal fungi.</title>
        <authorList>
            <person name="Lofgren L.A."/>
            <person name="Nguyen N.H."/>
            <person name="Vilgalys R."/>
            <person name="Ruytinx J."/>
            <person name="Liao H.L."/>
            <person name="Branco S."/>
            <person name="Kuo A."/>
            <person name="LaButti K."/>
            <person name="Lipzen A."/>
            <person name="Andreopoulos W."/>
            <person name="Pangilinan J."/>
            <person name="Riley R."/>
            <person name="Hundley H."/>
            <person name="Na H."/>
            <person name="Barry K."/>
            <person name="Grigoriev I.V."/>
            <person name="Stajich J.E."/>
            <person name="Kennedy P.G."/>
        </authorList>
    </citation>
    <scope>NUCLEOTIDE SEQUENCE</scope>
    <source>
        <strain evidence="7">FC423</strain>
    </source>
</reference>
<dbReference type="InterPro" id="IPR050493">
    <property type="entry name" value="FAD-dep_Monooxygenase_BioMet"/>
</dbReference>
<keyword evidence="5" id="KW-0503">Monooxygenase</keyword>
<dbReference type="Gene3D" id="3.50.50.60">
    <property type="entry name" value="FAD/NAD(P)-binding domain"/>
    <property type="match status" value="1"/>
</dbReference>
<evidence type="ECO:0000256" key="1">
    <source>
        <dbReference type="ARBA" id="ARBA00007992"/>
    </source>
</evidence>
<dbReference type="PANTHER" id="PTHR13789:SF147">
    <property type="entry name" value="PUTATIVE (AFU_ORTHOLOGUE AFUA_2G01950)-RELATED"/>
    <property type="match status" value="1"/>
</dbReference>
<sequence length="474" mass="52531">MNAQQSKTTIYTKEGELQLPLNIVVIGCGLGGLAAAYCLAQAGHNITILEAASAIGDVGAGIQSSPNVSRLLMRWGLGPQLQEIGVKIQALSLKRWSNDEVIGWTPLGDLVDKEYGFPFYLLHRADFHRVLYEAAEPHCNVRVNSRVVSVDPSKPSVTLASGEIIYADLLIGADGVKSVTREYVVGGPDQPRATGDAAYRALIPAEKLLQDDDLRPLVEKMESNIWMGPGGHIVGYTIRAKKEFNLVMMHPDDTEGGIESWTAEGNVDKMIETYKGWNTTVQKLLALVPSTLNWRLMDRDPLPSWIHKDGKLALLGDSCHPMLPYRAQGSAMAIEDAAVLGNLFSHCSDRSQIAPLLYAYQSIRYHRATATQRSSSLNRFIFHKPDGPEQEERDREMRAAKEDALRVARGEKSTYTLTGNSNQWADKTKSDIQFGYDADEEAEKWWLVNGKRLMALVPSMELKPRVMSSANRDH</sequence>
<dbReference type="SUPFAM" id="SSF54373">
    <property type="entry name" value="FAD-linked reductases, C-terminal domain"/>
    <property type="match status" value="1"/>
</dbReference>
<evidence type="ECO:0000256" key="2">
    <source>
        <dbReference type="ARBA" id="ARBA00022630"/>
    </source>
</evidence>
<dbReference type="Proteomes" id="UP000823399">
    <property type="component" value="Unassembled WGS sequence"/>
</dbReference>
<dbReference type="InterPro" id="IPR002938">
    <property type="entry name" value="FAD-bd"/>
</dbReference>
<keyword evidence="8" id="KW-1185">Reference proteome</keyword>
<organism evidence="7 8">
    <name type="scientific">Suillus discolor</name>
    <dbReference type="NCBI Taxonomy" id="1912936"/>
    <lineage>
        <taxon>Eukaryota</taxon>
        <taxon>Fungi</taxon>
        <taxon>Dikarya</taxon>
        <taxon>Basidiomycota</taxon>
        <taxon>Agaricomycotina</taxon>
        <taxon>Agaricomycetes</taxon>
        <taxon>Agaricomycetidae</taxon>
        <taxon>Boletales</taxon>
        <taxon>Suillineae</taxon>
        <taxon>Suillaceae</taxon>
        <taxon>Suillus</taxon>
    </lineage>
</organism>
<evidence type="ECO:0000259" key="6">
    <source>
        <dbReference type="Pfam" id="PF01494"/>
    </source>
</evidence>
<dbReference type="FunFam" id="3.50.50.60:FF:000115">
    <property type="entry name" value="Salicylate hydroxylase, putative"/>
    <property type="match status" value="1"/>
</dbReference>
<dbReference type="EMBL" id="JABBWM010000038">
    <property type="protein sequence ID" value="KAG2105460.1"/>
    <property type="molecule type" value="Genomic_DNA"/>
</dbReference>
<evidence type="ECO:0000256" key="5">
    <source>
        <dbReference type="ARBA" id="ARBA00023033"/>
    </source>
</evidence>
<dbReference type="InterPro" id="IPR036188">
    <property type="entry name" value="FAD/NAD-bd_sf"/>
</dbReference>
<keyword evidence="4" id="KW-0560">Oxidoreductase</keyword>
<proteinExistence type="inferred from homology"/>
<dbReference type="Pfam" id="PF01494">
    <property type="entry name" value="FAD_binding_3"/>
    <property type="match status" value="1"/>
</dbReference>
<dbReference type="SUPFAM" id="SSF51905">
    <property type="entry name" value="FAD/NAD(P)-binding domain"/>
    <property type="match status" value="1"/>
</dbReference>
<comment type="caution">
    <text evidence="7">The sequence shown here is derived from an EMBL/GenBank/DDBJ whole genome shotgun (WGS) entry which is preliminary data.</text>
</comment>
<dbReference type="RefSeq" id="XP_041291214.1">
    <property type="nucleotide sequence ID" value="XM_041444122.1"/>
</dbReference>
<keyword evidence="2" id="KW-0285">Flavoprotein</keyword>
<protein>
    <recommendedName>
        <fullName evidence="6">FAD-binding domain-containing protein</fullName>
    </recommendedName>
</protein>
<evidence type="ECO:0000256" key="4">
    <source>
        <dbReference type="ARBA" id="ARBA00023002"/>
    </source>
</evidence>
<dbReference type="OrthoDB" id="1878542at2759"/>
<dbReference type="AlphaFoldDB" id="A0A9P7F533"/>
<dbReference type="GO" id="GO:0071949">
    <property type="term" value="F:FAD binding"/>
    <property type="evidence" value="ECO:0007669"/>
    <property type="project" value="InterPro"/>
</dbReference>
<dbReference type="GeneID" id="64706381"/>
<evidence type="ECO:0000313" key="8">
    <source>
        <dbReference type="Proteomes" id="UP000823399"/>
    </source>
</evidence>
<dbReference type="GO" id="GO:0004497">
    <property type="term" value="F:monooxygenase activity"/>
    <property type="evidence" value="ECO:0007669"/>
    <property type="project" value="UniProtKB-KW"/>
</dbReference>
<dbReference type="PRINTS" id="PR00420">
    <property type="entry name" value="RNGMNOXGNASE"/>
</dbReference>
<comment type="similarity">
    <text evidence="1">Belongs to the paxM FAD-dependent monooxygenase family.</text>
</comment>